<dbReference type="InterPro" id="IPR000871">
    <property type="entry name" value="Beta-lactam_class-A"/>
</dbReference>
<comment type="caution">
    <text evidence="6">The sequence shown here is derived from an EMBL/GenBank/DDBJ whole genome shotgun (WGS) entry which is preliminary data.</text>
</comment>
<evidence type="ECO:0000313" key="7">
    <source>
        <dbReference type="Proteomes" id="UP001170954"/>
    </source>
</evidence>
<evidence type="ECO:0000256" key="4">
    <source>
        <dbReference type="SAM" id="SignalP"/>
    </source>
</evidence>
<reference evidence="6" key="2">
    <citation type="journal article" date="2022" name="Sci. Total Environ.">
        <title>Prevalence, transmission, and molecular epidemiology of tet(X)-positive bacteria among humans, animals, and environmental niches in China: An epidemiological, and genomic-based study.</title>
        <authorList>
            <person name="Dong N."/>
            <person name="Zeng Y."/>
            <person name="Cai C."/>
            <person name="Sun C."/>
            <person name="Lu J."/>
            <person name="Liu C."/>
            <person name="Zhou H."/>
            <person name="Sun Q."/>
            <person name="Shu L."/>
            <person name="Wang H."/>
            <person name="Wang Y."/>
            <person name="Wang S."/>
            <person name="Wu C."/>
            <person name="Chan E.W."/>
            <person name="Chen G."/>
            <person name="Shen Z."/>
            <person name="Chen S."/>
            <person name="Zhang R."/>
        </authorList>
    </citation>
    <scope>NUCLEOTIDE SEQUENCE</scope>
    <source>
        <strain evidence="6">R1692</strain>
    </source>
</reference>
<dbReference type="EC" id="3.5.2.6" evidence="3"/>
<keyword evidence="4" id="KW-0732">Signal</keyword>
<feature type="chain" id="PRO_5046941918" description="beta-lactamase" evidence="4">
    <location>
        <begin position="24"/>
        <end position="300"/>
    </location>
</feature>
<dbReference type="PANTHER" id="PTHR35333:SF3">
    <property type="entry name" value="BETA-LACTAMASE-TYPE TRANSPEPTIDASE FOLD CONTAINING PROTEIN"/>
    <property type="match status" value="1"/>
</dbReference>
<evidence type="ECO:0000256" key="2">
    <source>
        <dbReference type="ARBA" id="ARBA00009009"/>
    </source>
</evidence>
<dbReference type="SUPFAM" id="SSF56601">
    <property type="entry name" value="beta-lactamase/transpeptidase-like"/>
    <property type="match status" value="1"/>
</dbReference>
<dbReference type="RefSeq" id="WP_286651159.1">
    <property type="nucleotide sequence ID" value="NZ_JACAGK010000020.1"/>
</dbReference>
<dbReference type="EMBL" id="JACAGK010000020">
    <property type="protein sequence ID" value="MDM1048327.1"/>
    <property type="molecule type" value="Genomic_DNA"/>
</dbReference>
<keyword evidence="7" id="KW-1185">Reference proteome</keyword>
<protein>
    <recommendedName>
        <fullName evidence="3">beta-lactamase</fullName>
        <ecNumber evidence="3">3.5.2.6</ecNumber>
    </recommendedName>
</protein>
<dbReference type="NCBIfam" id="NF033103">
    <property type="entry name" value="bla_class_A"/>
    <property type="match status" value="1"/>
</dbReference>
<evidence type="ECO:0000256" key="1">
    <source>
        <dbReference type="ARBA" id="ARBA00001526"/>
    </source>
</evidence>
<dbReference type="Pfam" id="PF13354">
    <property type="entry name" value="Beta-lactamase2"/>
    <property type="match status" value="1"/>
</dbReference>
<sequence>MYKNLKNILPIIALLLFSTYSNAQKKEQLKIDMDSILAKYQAKVGIAIHNHDFTDSLTVNRDFHFPFQSVYKFHLGIVILDQVDKGKLSLDQPIKISKEAVTTEMYSPIKDKYPNGVTLPLREVLEYTISASDNVGCDVLFELLGGPEYVQKYFEDKGYSNLSIKLIEAVQQKEWNRQFENWTTVGSSNQILYDYYTNSKKLLSASSHQFLWDTMRGTTTGPDRLKGNLPKDTVVAHKTGYSGRNRTTGIIAALNDVGVVSLPNGEVYYISVFVTDSEEGEAGSAKIIAEVSAAAWKYFN</sequence>
<organism evidence="6 7">
    <name type="scientific">Sphingobacterium hotanense</name>
    <dbReference type="NCBI Taxonomy" id="649196"/>
    <lineage>
        <taxon>Bacteria</taxon>
        <taxon>Pseudomonadati</taxon>
        <taxon>Bacteroidota</taxon>
        <taxon>Sphingobacteriia</taxon>
        <taxon>Sphingobacteriales</taxon>
        <taxon>Sphingobacteriaceae</taxon>
        <taxon>Sphingobacterium</taxon>
    </lineage>
</organism>
<gene>
    <name evidence="6" type="primary">bla</name>
    <name evidence="6" type="ORF">HX018_08765</name>
</gene>
<accession>A0ABT7NM48</accession>
<dbReference type="Proteomes" id="UP001170954">
    <property type="component" value="Unassembled WGS sequence"/>
</dbReference>
<comment type="similarity">
    <text evidence="2">Belongs to the class-A beta-lactamase family.</text>
</comment>
<dbReference type="InterPro" id="IPR012338">
    <property type="entry name" value="Beta-lactam/transpept-like"/>
</dbReference>
<name>A0ABT7NM48_9SPHI</name>
<evidence type="ECO:0000313" key="6">
    <source>
        <dbReference type="EMBL" id="MDM1048327.1"/>
    </source>
</evidence>
<feature type="signal peptide" evidence="4">
    <location>
        <begin position="1"/>
        <end position="23"/>
    </location>
</feature>
<evidence type="ECO:0000259" key="5">
    <source>
        <dbReference type="Pfam" id="PF13354"/>
    </source>
</evidence>
<reference evidence="6" key="1">
    <citation type="submission" date="2020-06" db="EMBL/GenBank/DDBJ databases">
        <authorList>
            <person name="Dong N."/>
        </authorList>
    </citation>
    <scope>NUCLEOTIDE SEQUENCE</scope>
    <source>
        <strain evidence="6">R1692</strain>
    </source>
</reference>
<dbReference type="PANTHER" id="PTHR35333">
    <property type="entry name" value="BETA-LACTAMASE"/>
    <property type="match status" value="1"/>
</dbReference>
<dbReference type="Gene3D" id="3.40.710.10">
    <property type="entry name" value="DD-peptidase/beta-lactamase superfamily"/>
    <property type="match status" value="1"/>
</dbReference>
<dbReference type="InterPro" id="IPR045155">
    <property type="entry name" value="Beta-lactam_cat"/>
</dbReference>
<proteinExistence type="inferred from homology"/>
<feature type="domain" description="Beta-lactamase class A catalytic" evidence="5">
    <location>
        <begin position="46"/>
        <end position="274"/>
    </location>
</feature>
<evidence type="ECO:0000256" key="3">
    <source>
        <dbReference type="ARBA" id="ARBA00012865"/>
    </source>
</evidence>
<comment type="catalytic activity">
    <reaction evidence="1">
        <text>a beta-lactam + H2O = a substituted beta-amino acid</text>
        <dbReference type="Rhea" id="RHEA:20401"/>
        <dbReference type="ChEBI" id="CHEBI:15377"/>
        <dbReference type="ChEBI" id="CHEBI:35627"/>
        <dbReference type="ChEBI" id="CHEBI:140347"/>
        <dbReference type="EC" id="3.5.2.6"/>
    </reaction>
</comment>